<dbReference type="PROSITE" id="PS51108">
    <property type="entry name" value="PTS_EIID"/>
    <property type="match status" value="1"/>
</dbReference>
<keyword evidence="1" id="KW-0472">Membrane</keyword>
<protein>
    <submittedName>
        <fullName evidence="3">PTS mannose transporter subunit IID</fullName>
    </submittedName>
</protein>
<keyword evidence="1" id="KW-0812">Transmembrane</keyword>
<proteinExistence type="predicted"/>
<dbReference type="KEGG" id="caer:CSV91_06700"/>
<dbReference type="EMBL" id="CP024160">
    <property type="protein sequence ID" value="ATP54256.1"/>
    <property type="molecule type" value="Genomic_DNA"/>
</dbReference>
<reference evidence="3 4" key="1">
    <citation type="submission" date="2017-10" db="EMBL/GenBank/DDBJ databases">
        <title>Complete genome sequence of Collinsella aerofaciens isolated from the gut of a healthy adult Indian.</title>
        <authorList>
            <person name="Bag S."/>
            <person name="Ghosh T.S."/>
            <person name="Das B."/>
        </authorList>
    </citation>
    <scope>NUCLEOTIDE SEQUENCE [LARGE SCALE GENOMIC DNA]</scope>
    <source>
        <strain evidence="4">indica</strain>
        <strain evidence="3">Indica</strain>
    </source>
</reference>
<dbReference type="EMBL" id="CP024160">
    <property type="protein sequence ID" value="ATP54259.1"/>
    <property type="molecule type" value="Genomic_DNA"/>
</dbReference>
<feature type="transmembrane region" description="Helical" evidence="1">
    <location>
        <begin position="233"/>
        <end position="250"/>
    </location>
</feature>
<accession>A0A2D1TY25</accession>
<dbReference type="AlphaFoldDB" id="A0A2D1TY25"/>
<dbReference type="GO" id="GO:0009401">
    <property type="term" value="P:phosphoenolpyruvate-dependent sugar phosphotransferase system"/>
    <property type="evidence" value="ECO:0007669"/>
    <property type="project" value="InterPro"/>
</dbReference>
<evidence type="ECO:0000313" key="4">
    <source>
        <dbReference type="Proteomes" id="UP000225608"/>
    </source>
</evidence>
<evidence type="ECO:0000256" key="1">
    <source>
        <dbReference type="SAM" id="Phobius"/>
    </source>
</evidence>
<organism evidence="3 4">
    <name type="scientific">Collinsella aerofaciens</name>
    <dbReference type="NCBI Taxonomy" id="74426"/>
    <lineage>
        <taxon>Bacteria</taxon>
        <taxon>Bacillati</taxon>
        <taxon>Actinomycetota</taxon>
        <taxon>Coriobacteriia</taxon>
        <taxon>Coriobacteriales</taxon>
        <taxon>Coriobacteriaceae</taxon>
        <taxon>Collinsella</taxon>
    </lineage>
</organism>
<dbReference type="InterPro" id="IPR004704">
    <property type="entry name" value="PTS_IID_man"/>
</dbReference>
<dbReference type="InterPro" id="IPR050303">
    <property type="entry name" value="GatZ_KbaZ_carbometab"/>
</dbReference>
<dbReference type="PANTHER" id="PTHR32502">
    <property type="entry name" value="N-ACETYLGALACTOSAMINE PERMEASE II COMPONENT-RELATED"/>
    <property type="match status" value="1"/>
</dbReference>
<dbReference type="Pfam" id="PF03613">
    <property type="entry name" value="EIID-AGA"/>
    <property type="match status" value="1"/>
</dbReference>
<dbReference type="RefSeq" id="WP_099432282.1">
    <property type="nucleotide sequence ID" value="NZ_CP024160.1"/>
</dbReference>
<sequence length="277" mass="29893">MRTMTSSPENKITRSDLVKSAVNVGALGMEFSWTYYKQMNIAFCLMVANMLKKIYAGRPDDYAEALHRHCAFFNITVQFAPFVGGIAMAMEEKVARGEIEPESVNDVKAALMGPLSGIGDSIFLSTLRVVAAAVGISLCQAGNPFGPIAFLLIYNVPGFALRVWGAVKGYELGVGFLDEAQRTGLMQKIMTCVGIVGVMVVGAMCKDMFWASIPVAIGSGEDAQTLQDILDGIMPGMLGMLAFWLYYWLLSKKINPMVLIVATMVVGIVGAFFGVLA</sequence>
<gene>
    <name evidence="2" type="ORF">CSV91_06700</name>
    <name evidence="3" type="ORF">CSV91_06715</name>
</gene>
<keyword evidence="1" id="KW-1133">Transmembrane helix</keyword>
<feature type="transmembrane region" description="Helical" evidence="1">
    <location>
        <begin position="257"/>
        <end position="276"/>
    </location>
</feature>
<dbReference type="GO" id="GO:0005886">
    <property type="term" value="C:plasma membrane"/>
    <property type="evidence" value="ECO:0007669"/>
    <property type="project" value="TreeGrafter"/>
</dbReference>
<evidence type="ECO:0000313" key="2">
    <source>
        <dbReference type="EMBL" id="ATP54256.1"/>
    </source>
</evidence>
<evidence type="ECO:0000313" key="3">
    <source>
        <dbReference type="EMBL" id="ATP54259.1"/>
    </source>
</evidence>
<dbReference type="Proteomes" id="UP000225608">
    <property type="component" value="Chromosome"/>
</dbReference>
<name>A0A2D1TY25_9ACTN</name>
<dbReference type="KEGG" id="caer:CSV91_06715"/>
<dbReference type="PANTHER" id="PTHR32502:SF23">
    <property type="entry name" value="TRANSPORT PROTEIN, PTS SYSTEM"/>
    <property type="match status" value="1"/>
</dbReference>
<feature type="transmembrane region" description="Helical" evidence="1">
    <location>
        <begin position="189"/>
        <end position="213"/>
    </location>
</feature>